<dbReference type="EMBL" id="JABEBT010000143">
    <property type="protein sequence ID" value="KAF7629260.1"/>
    <property type="molecule type" value="Genomic_DNA"/>
</dbReference>
<name>A0A8S9ZDJ0_9BILA</name>
<dbReference type="SUPFAM" id="SSF52087">
    <property type="entry name" value="CRAL/TRIO domain"/>
    <property type="match status" value="1"/>
</dbReference>
<dbReference type="AlphaFoldDB" id="A0A8S9ZDJ0"/>
<accession>A0A8S9ZDJ0</accession>
<dbReference type="GO" id="GO:0005737">
    <property type="term" value="C:cytoplasm"/>
    <property type="evidence" value="ECO:0007669"/>
    <property type="project" value="TreeGrafter"/>
</dbReference>
<dbReference type="Proteomes" id="UP000605970">
    <property type="component" value="Unassembled WGS sequence"/>
</dbReference>
<proteinExistence type="predicted"/>
<comment type="caution">
    <text evidence="1">The sequence shown here is derived from an EMBL/GenBank/DDBJ whole genome shotgun (WGS) entry which is preliminary data.</text>
</comment>
<dbReference type="PANTHER" id="PTHR23324">
    <property type="entry name" value="SEC14 RELATED PROTEIN"/>
    <property type="match status" value="1"/>
</dbReference>
<organism evidence="1 2">
    <name type="scientific">Meloidogyne graminicola</name>
    <dbReference type="NCBI Taxonomy" id="189291"/>
    <lineage>
        <taxon>Eukaryota</taxon>
        <taxon>Metazoa</taxon>
        <taxon>Ecdysozoa</taxon>
        <taxon>Nematoda</taxon>
        <taxon>Chromadorea</taxon>
        <taxon>Rhabditida</taxon>
        <taxon>Tylenchina</taxon>
        <taxon>Tylenchomorpha</taxon>
        <taxon>Tylenchoidea</taxon>
        <taxon>Meloidogynidae</taxon>
        <taxon>Meloidogyninae</taxon>
        <taxon>Meloidogyne</taxon>
    </lineage>
</organism>
<reference evidence="1" key="1">
    <citation type="journal article" date="2020" name="Ecol. Evol.">
        <title>Genome structure and content of the rice root-knot nematode (Meloidogyne graminicola).</title>
        <authorList>
            <person name="Phan N.T."/>
            <person name="Danchin E.G.J."/>
            <person name="Klopp C."/>
            <person name="Perfus-Barbeoch L."/>
            <person name="Kozlowski D.K."/>
            <person name="Koutsovoulos G.D."/>
            <person name="Lopez-Roques C."/>
            <person name="Bouchez O."/>
            <person name="Zahm M."/>
            <person name="Besnard G."/>
            <person name="Bellafiore S."/>
        </authorList>
    </citation>
    <scope>NUCLEOTIDE SEQUENCE</scope>
    <source>
        <strain evidence="1">VN-18</strain>
    </source>
</reference>
<protein>
    <submittedName>
        <fullName evidence="1">CRAL-TRIO domain-containing protein</fullName>
    </submittedName>
</protein>
<dbReference type="OrthoDB" id="1434354at2759"/>
<evidence type="ECO:0000313" key="2">
    <source>
        <dbReference type="Proteomes" id="UP000605970"/>
    </source>
</evidence>
<sequence>MCLSIENKLAELRKNLGEQLLQDTPLFDDNFSLLRWINGWNNRIDEIIPRFKRASQVFRCMRINEMFFDDIDTMNEFTRQLTKAADYYPGGALGYDRDGNLVVLQTKQSREKIVFLDHAYHEQLAKDIGPENLFPRWGGTRQPIVGDPEWGTLRIGGSLPKGMRYSADSNPQHVQEGQLIKLIVPPRQRRIIDVSVPGPPGLPQRILQWFWTSSSDIDFGVMNEKEQELWPIYRLLTDYVA</sequence>
<evidence type="ECO:0000313" key="1">
    <source>
        <dbReference type="EMBL" id="KAF7629260.1"/>
    </source>
</evidence>
<dbReference type="InterPro" id="IPR051064">
    <property type="entry name" value="SEC14/CRAL-TRIO_domain"/>
</dbReference>
<keyword evidence="2" id="KW-1185">Reference proteome</keyword>
<gene>
    <name evidence="1" type="ORF">Mgra_00009211</name>
</gene>
<dbReference type="PANTHER" id="PTHR23324:SF88">
    <property type="entry name" value="CRAL-TRIO DOMAIN-CONTAINING PROTEIN"/>
    <property type="match status" value="1"/>
</dbReference>
<dbReference type="InterPro" id="IPR036865">
    <property type="entry name" value="CRAL-TRIO_dom_sf"/>
</dbReference>
<dbReference type="Gene3D" id="3.40.525.10">
    <property type="entry name" value="CRAL-TRIO lipid binding domain"/>
    <property type="match status" value="2"/>
</dbReference>